<dbReference type="SUPFAM" id="SSF48726">
    <property type="entry name" value="Immunoglobulin"/>
    <property type="match status" value="2"/>
</dbReference>
<dbReference type="Gene3D" id="2.60.40.10">
    <property type="entry name" value="Immunoglobulins"/>
    <property type="match status" value="2"/>
</dbReference>
<dbReference type="AlphaFoldDB" id="A0A8C5GX74"/>
<evidence type="ECO:0000313" key="3">
    <source>
        <dbReference type="Ensembl" id="ENSGWIP00000036710.1"/>
    </source>
</evidence>
<dbReference type="Ensembl" id="ENSGWIT00000040000.1">
    <property type="protein sequence ID" value="ENSGWIP00000036710.1"/>
    <property type="gene ID" value="ENSGWIG00000018889.1"/>
</dbReference>
<feature type="chain" id="PRO_5034326489" description="Ig-like domain-containing protein" evidence="1">
    <location>
        <begin position="20"/>
        <end position="244"/>
    </location>
</feature>
<dbReference type="InterPro" id="IPR013783">
    <property type="entry name" value="Ig-like_fold"/>
</dbReference>
<evidence type="ECO:0000259" key="2">
    <source>
        <dbReference type="PROSITE" id="PS50835"/>
    </source>
</evidence>
<proteinExistence type="predicted"/>
<evidence type="ECO:0000313" key="4">
    <source>
        <dbReference type="Proteomes" id="UP000694680"/>
    </source>
</evidence>
<keyword evidence="4" id="KW-1185">Reference proteome</keyword>
<dbReference type="PANTHER" id="PTHR46484">
    <property type="entry name" value="SI:CH211-171H4.5-RELATED"/>
    <property type="match status" value="1"/>
</dbReference>
<dbReference type="InterPro" id="IPR036179">
    <property type="entry name" value="Ig-like_dom_sf"/>
</dbReference>
<sequence>MSLGIFLGFVYFFSSPVPSVPNHVRALAGSCVVIPCSFTPAPPRPPKGRKEKTDVRLRFRGGAYLFPLRSTAFNSQDRDQVSRDFQGRASLVGRTADGNCSVKIERIRRDDPRVFEVALKAEEDLLCISPPTVLGPMSAAEGQRVMLNCSVSYHCPSRPPTLQWRWDRGTGLNSTQLEETQSVYTDAHGLVLVASLFFNVSHQVKPRVKCEVNHPGIKPVFASKELHVTCKISLNTYSSRSSFR</sequence>
<reference evidence="3" key="3">
    <citation type="submission" date="2025-09" db="UniProtKB">
        <authorList>
            <consortium name="Ensembl"/>
        </authorList>
    </citation>
    <scope>IDENTIFICATION</scope>
</reference>
<feature type="signal peptide" evidence="1">
    <location>
        <begin position="1"/>
        <end position="19"/>
    </location>
</feature>
<reference evidence="3" key="1">
    <citation type="submission" date="2020-06" db="EMBL/GenBank/DDBJ databases">
        <authorList>
            <consortium name="Wellcome Sanger Institute Data Sharing"/>
        </authorList>
    </citation>
    <scope>NUCLEOTIDE SEQUENCE [LARGE SCALE GENOMIC DNA]</scope>
</reference>
<name>A0A8C5GX74_GOUWI</name>
<dbReference type="PANTHER" id="PTHR46484:SF3">
    <property type="entry name" value="MYELIN-ASSOCIATED GLYCOPROTEIN-LIKE"/>
    <property type="match status" value="1"/>
</dbReference>
<organism evidence="3 4">
    <name type="scientific">Gouania willdenowi</name>
    <name type="common">Blunt-snouted clingfish</name>
    <name type="synonym">Lepadogaster willdenowi</name>
    <dbReference type="NCBI Taxonomy" id="441366"/>
    <lineage>
        <taxon>Eukaryota</taxon>
        <taxon>Metazoa</taxon>
        <taxon>Chordata</taxon>
        <taxon>Craniata</taxon>
        <taxon>Vertebrata</taxon>
        <taxon>Euteleostomi</taxon>
        <taxon>Actinopterygii</taxon>
        <taxon>Neopterygii</taxon>
        <taxon>Teleostei</taxon>
        <taxon>Neoteleostei</taxon>
        <taxon>Acanthomorphata</taxon>
        <taxon>Ovalentaria</taxon>
        <taxon>Blenniimorphae</taxon>
        <taxon>Blenniiformes</taxon>
        <taxon>Gobiesocoidei</taxon>
        <taxon>Gobiesocidae</taxon>
        <taxon>Gobiesocinae</taxon>
        <taxon>Gouania</taxon>
    </lineage>
</organism>
<feature type="domain" description="Ig-like" evidence="2">
    <location>
        <begin position="130"/>
        <end position="229"/>
    </location>
</feature>
<dbReference type="InterPro" id="IPR007110">
    <property type="entry name" value="Ig-like_dom"/>
</dbReference>
<keyword evidence="1" id="KW-0732">Signal</keyword>
<dbReference type="PROSITE" id="PS50835">
    <property type="entry name" value="IG_LIKE"/>
    <property type="match status" value="1"/>
</dbReference>
<dbReference type="Proteomes" id="UP000694680">
    <property type="component" value="Chromosome 16"/>
</dbReference>
<protein>
    <recommendedName>
        <fullName evidence="2">Ig-like domain-containing protein</fullName>
    </recommendedName>
</protein>
<accession>A0A8C5GX74</accession>
<evidence type="ECO:0000256" key="1">
    <source>
        <dbReference type="SAM" id="SignalP"/>
    </source>
</evidence>
<reference evidence="3" key="2">
    <citation type="submission" date="2025-08" db="UniProtKB">
        <authorList>
            <consortium name="Ensembl"/>
        </authorList>
    </citation>
    <scope>IDENTIFICATION</scope>
</reference>